<accession>A0A6I4VNE9</accession>
<name>A0A6I4VNE9_9BACL</name>
<dbReference type="Gene3D" id="1.10.510.10">
    <property type="entry name" value="Transferase(Phosphotransferase) domain 1"/>
    <property type="match status" value="1"/>
</dbReference>
<keyword evidence="2" id="KW-1185">Reference proteome</keyword>
<evidence type="ECO:0000313" key="2">
    <source>
        <dbReference type="Proteomes" id="UP000430692"/>
    </source>
</evidence>
<comment type="caution">
    <text evidence="1">The sequence shown here is derived from an EMBL/GenBank/DDBJ whole genome shotgun (WGS) entry which is preliminary data.</text>
</comment>
<sequence length="428" mass="49091">MKRIQCEDGTFVLDGNQVRYELPVSKVSIHSYEEYSEAVPTVDCAVPFTFESDMQEGVFRIFFEIDPGYMPLEKFRLSSTVSDIILDLLFLGQYFERQPHIYTFYQPINIMIGPSSDVKVLFRGVHGLFPERKPDVILESVKQLIFYLLTDNVSFGEIKRMGKEVWTKIHPAYSHIGKKLSRATTWSELEHIDFTSHTPIVEQKQSKKQWSFSLPKPKRDVSTPLLAPKGNSRKKIGFRPKWIAISLGVLALLTPYLLPDQKINHADPVSKQQQQADLLQNGIRLAAMGKYEEAVKMLKQLNFSALSPENKNVVLYTYVNAGQIQKALDLDPTYADSVVQYLVEKDQLKKLLSIKSNSVTIQFEQAAYTRKYKTVLQLYQQVPIDLRRGKVVIRAFVNQGRHQEAMEFAKNTKQEKIITYAKTKTGLN</sequence>
<gene>
    <name evidence="1" type="ORF">GSM42_04730</name>
</gene>
<dbReference type="RefSeq" id="WP_160800380.1">
    <property type="nucleotide sequence ID" value="NZ_WUUL01000002.1"/>
</dbReference>
<dbReference type="EMBL" id="WUUL01000002">
    <property type="protein sequence ID" value="MXQ53047.1"/>
    <property type="molecule type" value="Genomic_DNA"/>
</dbReference>
<dbReference type="Proteomes" id="UP000430692">
    <property type="component" value="Unassembled WGS sequence"/>
</dbReference>
<proteinExistence type="predicted"/>
<reference evidence="1 2" key="1">
    <citation type="submission" date="2019-12" db="EMBL/GenBank/DDBJ databases">
        <title>Whole-genome analyses of novel actinobacteria.</title>
        <authorList>
            <person name="Sahin N."/>
            <person name="Saygin H."/>
        </authorList>
    </citation>
    <scope>NUCLEOTIDE SEQUENCE [LARGE SCALE GENOMIC DNA]</scope>
    <source>
        <strain evidence="1 2">KC615</strain>
    </source>
</reference>
<evidence type="ECO:0000313" key="1">
    <source>
        <dbReference type="EMBL" id="MXQ53047.1"/>
    </source>
</evidence>
<dbReference type="AlphaFoldDB" id="A0A6I4VNE9"/>
<protein>
    <submittedName>
        <fullName evidence="1">Uncharacterized protein</fullName>
    </submittedName>
</protein>
<organism evidence="1 2">
    <name type="scientific">Shimazuella alba</name>
    <dbReference type="NCBI Taxonomy" id="2690964"/>
    <lineage>
        <taxon>Bacteria</taxon>
        <taxon>Bacillati</taxon>
        <taxon>Bacillota</taxon>
        <taxon>Bacilli</taxon>
        <taxon>Bacillales</taxon>
        <taxon>Thermoactinomycetaceae</taxon>
        <taxon>Shimazuella</taxon>
    </lineage>
</organism>